<reference evidence="2 3" key="1">
    <citation type="journal article" date="2021" name="Nat. Commun.">
        <title>Genetic determinants of endophytism in the Arabidopsis root mycobiome.</title>
        <authorList>
            <person name="Mesny F."/>
            <person name="Miyauchi S."/>
            <person name="Thiergart T."/>
            <person name="Pickel B."/>
            <person name="Atanasova L."/>
            <person name="Karlsson M."/>
            <person name="Huettel B."/>
            <person name="Barry K.W."/>
            <person name="Haridas S."/>
            <person name="Chen C."/>
            <person name="Bauer D."/>
            <person name="Andreopoulos W."/>
            <person name="Pangilinan J."/>
            <person name="LaButti K."/>
            <person name="Riley R."/>
            <person name="Lipzen A."/>
            <person name="Clum A."/>
            <person name="Drula E."/>
            <person name="Henrissat B."/>
            <person name="Kohler A."/>
            <person name="Grigoriev I.V."/>
            <person name="Martin F.M."/>
            <person name="Hacquard S."/>
        </authorList>
    </citation>
    <scope>NUCLEOTIDE SEQUENCE [LARGE SCALE GENOMIC DNA]</scope>
    <source>
        <strain evidence="2 3">MPI-CAGE-CH-0241</strain>
    </source>
</reference>
<evidence type="ECO:0000313" key="3">
    <source>
        <dbReference type="Proteomes" id="UP000777438"/>
    </source>
</evidence>
<protein>
    <recommendedName>
        <fullName evidence="4">Myb-like domain-containing protein</fullName>
    </recommendedName>
</protein>
<dbReference type="EMBL" id="JAGPYM010000069">
    <property type="protein sequence ID" value="KAH6869580.1"/>
    <property type="molecule type" value="Genomic_DNA"/>
</dbReference>
<organism evidence="2 3">
    <name type="scientific">Thelonectria olida</name>
    <dbReference type="NCBI Taxonomy" id="1576542"/>
    <lineage>
        <taxon>Eukaryota</taxon>
        <taxon>Fungi</taxon>
        <taxon>Dikarya</taxon>
        <taxon>Ascomycota</taxon>
        <taxon>Pezizomycotina</taxon>
        <taxon>Sordariomycetes</taxon>
        <taxon>Hypocreomycetidae</taxon>
        <taxon>Hypocreales</taxon>
        <taxon>Nectriaceae</taxon>
        <taxon>Thelonectria</taxon>
    </lineage>
</organism>
<feature type="compositionally biased region" description="Low complexity" evidence="1">
    <location>
        <begin position="511"/>
        <end position="526"/>
    </location>
</feature>
<proteinExistence type="predicted"/>
<feature type="region of interest" description="Disordered" evidence="1">
    <location>
        <begin position="331"/>
        <end position="355"/>
    </location>
</feature>
<feature type="compositionally biased region" description="Polar residues" evidence="1">
    <location>
        <begin position="10"/>
        <end position="25"/>
    </location>
</feature>
<gene>
    <name evidence="2" type="ORF">B0T10DRAFT_467191</name>
</gene>
<feature type="region of interest" description="Disordered" evidence="1">
    <location>
        <begin position="372"/>
        <end position="546"/>
    </location>
</feature>
<feature type="region of interest" description="Disordered" evidence="1">
    <location>
        <begin position="286"/>
        <end position="308"/>
    </location>
</feature>
<accession>A0A9P9AJU4</accession>
<feature type="compositionally biased region" description="Low complexity" evidence="1">
    <location>
        <begin position="379"/>
        <end position="391"/>
    </location>
</feature>
<feature type="compositionally biased region" description="Low complexity" evidence="1">
    <location>
        <begin position="334"/>
        <end position="355"/>
    </location>
</feature>
<comment type="caution">
    <text evidence="2">The sequence shown here is derived from an EMBL/GenBank/DDBJ whole genome shotgun (WGS) entry which is preliminary data.</text>
</comment>
<dbReference type="OrthoDB" id="5153959at2759"/>
<feature type="compositionally biased region" description="Basic and acidic residues" evidence="1">
    <location>
        <begin position="297"/>
        <end position="307"/>
    </location>
</feature>
<dbReference type="AlphaFoldDB" id="A0A9P9AJU4"/>
<feature type="compositionally biased region" description="Polar residues" evidence="1">
    <location>
        <begin position="462"/>
        <end position="477"/>
    </location>
</feature>
<keyword evidence="3" id="KW-1185">Reference proteome</keyword>
<name>A0A9P9AJU4_9HYPO</name>
<feature type="region of interest" description="Disordered" evidence="1">
    <location>
        <begin position="158"/>
        <end position="225"/>
    </location>
</feature>
<evidence type="ECO:0008006" key="4">
    <source>
        <dbReference type="Google" id="ProtNLM"/>
    </source>
</evidence>
<dbReference type="Proteomes" id="UP000777438">
    <property type="component" value="Unassembled WGS sequence"/>
</dbReference>
<feature type="region of interest" description="Disordered" evidence="1">
    <location>
        <begin position="1"/>
        <end position="65"/>
    </location>
</feature>
<evidence type="ECO:0000256" key="1">
    <source>
        <dbReference type="SAM" id="MobiDB-lite"/>
    </source>
</evidence>
<feature type="compositionally biased region" description="Polar residues" evidence="1">
    <location>
        <begin position="182"/>
        <end position="191"/>
    </location>
</feature>
<feature type="compositionally biased region" description="Low complexity" evidence="1">
    <location>
        <begin position="32"/>
        <end position="43"/>
    </location>
</feature>
<evidence type="ECO:0000313" key="2">
    <source>
        <dbReference type="EMBL" id="KAH6869580.1"/>
    </source>
</evidence>
<sequence>MNRPLEITQWHPSQLQQKSRPSATTRIREPRSSISDASAQSIAPRGETSSPIIVGVEDSTNADPYAGFSSIEEISAEAMRPAPDNSIGVGIGTPDPVALSDLDKNGRVCSLQSRVNSAIANEADDGSRKMSLTQTASSTALFFTSLCEGEDAFVSTSPGGAFGKPILIPSDVDSDTERSGDDQASNDSDSSLPPPRKLRISATRSRMRRSNCTSSPVKRMDNYNGTHSEKPTLLDGIAPCVADVVIEPPKTVPHCAADALTPAHELPEPILWHLGSNGVPCESDDVPTSSTLTNHDAVPETPHERPVHLPLESSEGQALEKVDSTKPGAVANNAIRAATPTSSSRSASDCSTSARMPQLPIASLEMVEVPRNTGDVPLSTTPSRCSSTSTTCDASPANRVFPQTPPSGPATTDCGPSDVEAQAQKTASASPSLGPVIHRRSRRQAASKLIRYDDDSDSDADGNSQRSEGDRINSQNDDNYRLSALTDEEEDQEGENKDEQFPRKRRRISKSSTGRASLRSTTRSARWGNRPREGGIPSPALSQSTSTEAEVGAVLATFEEWPLKNVSLKRIIENGRATFQLQFDWSPCIERGHTGSTKRGCVDSPSTRTVGKAKRSSATRVRYTTPEDKLLLKLKEDEKLTWPKIHQRFCETYPGRSVESLQVHYSTKLESRERS</sequence>